<feature type="compositionally biased region" description="Basic and acidic residues" evidence="1">
    <location>
        <begin position="158"/>
        <end position="171"/>
    </location>
</feature>
<comment type="caution">
    <text evidence="2">The sequence shown here is derived from an EMBL/GenBank/DDBJ whole genome shotgun (WGS) entry which is preliminary data.</text>
</comment>
<accession>A0A1G2T189</accession>
<evidence type="ECO:0000313" key="3">
    <source>
        <dbReference type="Proteomes" id="UP000178538"/>
    </source>
</evidence>
<dbReference type="AlphaFoldDB" id="A0A1G2T189"/>
<dbReference type="Proteomes" id="UP000178538">
    <property type="component" value="Unassembled WGS sequence"/>
</dbReference>
<sequence>MENDTNKLIKEQLKTLPQNLQRAIAAVPWKTLVEQIGKENGLSTEQIESLERETMFIIYAFEPAEDYIANIIREINISEEAAGTIAQSVAEKILDYISKQAEEFGNEVIKEETPAIAADIHPMIEPGEVAHTVDSKQQIVDSGKPIQEPPKVSVPDYRYGKGKDPYREPLA</sequence>
<proteinExistence type="predicted"/>
<name>A0A1G2T189_9BACT</name>
<feature type="region of interest" description="Disordered" evidence="1">
    <location>
        <begin position="138"/>
        <end position="171"/>
    </location>
</feature>
<evidence type="ECO:0000313" key="2">
    <source>
        <dbReference type="EMBL" id="OHA91046.1"/>
    </source>
</evidence>
<dbReference type="EMBL" id="MHVG01000008">
    <property type="protein sequence ID" value="OHA91046.1"/>
    <property type="molecule type" value="Genomic_DNA"/>
</dbReference>
<gene>
    <name evidence="2" type="ORF">A2832_01355</name>
</gene>
<reference evidence="2 3" key="1">
    <citation type="journal article" date="2016" name="Nat. Commun.">
        <title>Thousands of microbial genomes shed light on interconnected biogeochemical processes in an aquifer system.</title>
        <authorList>
            <person name="Anantharaman K."/>
            <person name="Brown C.T."/>
            <person name="Hug L.A."/>
            <person name="Sharon I."/>
            <person name="Castelle C.J."/>
            <person name="Probst A.J."/>
            <person name="Thomas B.C."/>
            <person name="Singh A."/>
            <person name="Wilkins M.J."/>
            <person name="Karaoz U."/>
            <person name="Brodie E.L."/>
            <person name="Williams K.H."/>
            <person name="Hubbard S.S."/>
            <person name="Banfield J.F."/>
        </authorList>
    </citation>
    <scope>NUCLEOTIDE SEQUENCE [LARGE SCALE GENOMIC DNA]</scope>
</reference>
<protein>
    <submittedName>
        <fullName evidence="2">Uncharacterized protein</fullName>
    </submittedName>
</protein>
<evidence type="ECO:0000256" key="1">
    <source>
        <dbReference type="SAM" id="MobiDB-lite"/>
    </source>
</evidence>
<organism evidence="2 3">
    <name type="scientific">Candidatus Zambryskibacteria bacterium RIFCSPHIGHO2_01_FULL_44_22b</name>
    <dbReference type="NCBI Taxonomy" id="1802737"/>
    <lineage>
        <taxon>Bacteria</taxon>
        <taxon>Candidatus Zambryskiibacteriota</taxon>
    </lineage>
</organism>